<dbReference type="RefSeq" id="WP_220252341.1">
    <property type="nucleotide sequence ID" value="NZ_JAICCF010000004.1"/>
</dbReference>
<dbReference type="Pfam" id="PF10990">
    <property type="entry name" value="DUF2809"/>
    <property type="match status" value="1"/>
</dbReference>
<dbReference type="EMBL" id="JAICCF010000004">
    <property type="protein sequence ID" value="MBW8687014.1"/>
    <property type="molecule type" value="Genomic_DNA"/>
</dbReference>
<feature type="transmembrane region" description="Helical" evidence="1">
    <location>
        <begin position="35"/>
        <end position="54"/>
    </location>
</feature>
<feature type="transmembrane region" description="Helical" evidence="1">
    <location>
        <begin position="66"/>
        <end position="85"/>
    </location>
</feature>
<evidence type="ECO:0000313" key="2">
    <source>
        <dbReference type="EMBL" id="MBW8687014.1"/>
    </source>
</evidence>
<keyword evidence="1" id="KW-0812">Transmembrane</keyword>
<keyword evidence="1" id="KW-0472">Membrane</keyword>
<proteinExistence type="predicted"/>
<organism evidence="2 3">
    <name type="scientific">Chitinophaga rhizophila</name>
    <dbReference type="NCBI Taxonomy" id="2866212"/>
    <lineage>
        <taxon>Bacteria</taxon>
        <taxon>Pseudomonadati</taxon>
        <taxon>Bacteroidota</taxon>
        <taxon>Chitinophagia</taxon>
        <taxon>Chitinophagales</taxon>
        <taxon>Chitinophagaceae</taxon>
        <taxon>Chitinophaga</taxon>
    </lineage>
</organism>
<accession>A0ABS7GJT6</accession>
<dbReference type="Proteomes" id="UP000812961">
    <property type="component" value="Unassembled WGS sequence"/>
</dbReference>
<comment type="caution">
    <text evidence="2">The sequence shown here is derived from an EMBL/GenBank/DDBJ whole genome shotgun (WGS) entry which is preliminary data.</text>
</comment>
<reference evidence="2 3" key="1">
    <citation type="submission" date="2021-08" db="EMBL/GenBank/DDBJ databases">
        <title>The genome sequence of Chitinophaga sp. B61.</title>
        <authorList>
            <person name="Zhang X."/>
        </authorList>
    </citation>
    <scope>NUCLEOTIDE SEQUENCE [LARGE SCALE GENOMIC DNA]</scope>
    <source>
        <strain evidence="2 3">B61</strain>
    </source>
</reference>
<gene>
    <name evidence="2" type="ORF">K1Y79_21945</name>
</gene>
<name>A0ABS7GJT6_9BACT</name>
<evidence type="ECO:0000256" key="1">
    <source>
        <dbReference type="SAM" id="Phobius"/>
    </source>
</evidence>
<evidence type="ECO:0000313" key="3">
    <source>
        <dbReference type="Proteomes" id="UP000812961"/>
    </source>
</evidence>
<keyword evidence="1" id="KW-1133">Transmembrane helix</keyword>
<feature type="transmembrane region" description="Helical" evidence="1">
    <location>
        <begin position="105"/>
        <end position="127"/>
    </location>
</feature>
<keyword evidence="3" id="KW-1185">Reference proteome</keyword>
<dbReference type="InterPro" id="IPR021257">
    <property type="entry name" value="DUF2809"/>
</dbReference>
<protein>
    <submittedName>
        <fullName evidence="2">DUF2809 domain-containing protein</fullName>
    </submittedName>
</protein>
<sequence length="134" mass="15123">MIPAKTTKTILYFILFLLTIPLGLATRRYTHYFPSIVSIYGGDVLYAACLFFLLRFLFPATELLKIGVICYLGCIVIELLQLYKAPWIVALRHTFPFGLILGFDFALSDCICYLAGCILALAVGWVLERRLPAH</sequence>